<accession>A0A0A8ZUU5</accession>
<sequence>MFTCKRAVLVGTFHLIKKHVWCITHDCITSAYRRTNSVS</sequence>
<protein>
    <submittedName>
        <fullName evidence="1">Uncharacterized protein</fullName>
    </submittedName>
</protein>
<proteinExistence type="predicted"/>
<dbReference type="AlphaFoldDB" id="A0A0A8ZUU5"/>
<dbReference type="EMBL" id="GBRH01256422">
    <property type="protein sequence ID" value="JAD41473.1"/>
    <property type="molecule type" value="Transcribed_RNA"/>
</dbReference>
<name>A0A0A8ZUU5_ARUDO</name>
<evidence type="ECO:0000313" key="1">
    <source>
        <dbReference type="EMBL" id="JAD41473.1"/>
    </source>
</evidence>
<organism evidence="1">
    <name type="scientific">Arundo donax</name>
    <name type="common">Giant reed</name>
    <name type="synonym">Donax arundinaceus</name>
    <dbReference type="NCBI Taxonomy" id="35708"/>
    <lineage>
        <taxon>Eukaryota</taxon>
        <taxon>Viridiplantae</taxon>
        <taxon>Streptophyta</taxon>
        <taxon>Embryophyta</taxon>
        <taxon>Tracheophyta</taxon>
        <taxon>Spermatophyta</taxon>
        <taxon>Magnoliopsida</taxon>
        <taxon>Liliopsida</taxon>
        <taxon>Poales</taxon>
        <taxon>Poaceae</taxon>
        <taxon>PACMAD clade</taxon>
        <taxon>Arundinoideae</taxon>
        <taxon>Arundineae</taxon>
        <taxon>Arundo</taxon>
    </lineage>
</organism>
<reference evidence="1" key="2">
    <citation type="journal article" date="2015" name="Data Brief">
        <title>Shoot transcriptome of the giant reed, Arundo donax.</title>
        <authorList>
            <person name="Barrero R.A."/>
            <person name="Guerrero F.D."/>
            <person name="Moolhuijzen P."/>
            <person name="Goolsby J.A."/>
            <person name="Tidwell J."/>
            <person name="Bellgard S.E."/>
            <person name="Bellgard M.I."/>
        </authorList>
    </citation>
    <scope>NUCLEOTIDE SEQUENCE</scope>
    <source>
        <tissue evidence="1">Shoot tissue taken approximately 20 cm above the soil surface</tissue>
    </source>
</reference>
<reference evidence="1" key="1">
    <citation type="submission" date="2014-09" db="EMBL/GenBank/DDBJ databases">
        <authorList>
            <person name="Magalhaes I.L.F."/>
            <person name="Oliveira U."/>
            <person name="Santos F.R."/>
            <person name="Vidigal T.H.D.A."/>
            <person name="Brescovit A.D."/>
            <person name="Santos A.J."/>
        </authorList>
    </citation>
    <scope>NUCLEOTIDE SEQUENCE</scope>
    <source>
        <tissue evidence="1">Shoot tissue taken approximately 20 cm above the soil surface</tissue>
    </source>
</reference>